<evidence type="ECO:0008006" key="5">
    <source>
        <dbReference type="Google" id="ProtNLM"/>
    </source>
</evidence>
<feature type="region of interest" description="Disordered" evidence="1">
    <location>
        <begin position="23"/>
        <end position="57"/>
    </location>
</feature>
<evidence type="ECO:0000256" key="2">
    <source>
        <dbReference type="SAM" id="SignalP"/>
    </source>
</evidence>
<sequence length="190" mass="19718">MARLVSPLLAVLVLAPACAEDTTGAFEPADDSSAGATSGGESAGSEEDDDETAEKDAAPRSLLECEIDVPCEFPFLGANFDASLGAALTTSDLCVFATLASGEPALIETVAEFSDATARLDYVIVGPGETLRQASGESDAGGRWLKGVYRCELQPREFFTACMKAPSSECLDPEAWVVGCDPLDNLVCPG</sequence>
<feature type="chain" id="PRO_5045090088" description="Lipoprotein" evidence="2">
    <location>
        <begin position="20"/>
        <end position="190"/>
    </location>
</feature>
<evidence type="ECO:0000313" key="3">
    <source>
        <dbReference type="EMBL" id="MBZ5712561.1"/>
    </source>
</evidence>
<keyword evidence="2" id="KW-0732">Signal</keyword>
<keyword evidence="4" id="KW-1185">Reference proteome</keyword>
<dbReference type="EMBL" id="JAIRAU010000032">
    <property type="protein sequence ID" value="MBZ5712561.1"/>
    <property type="molecule type" value="Genomic_DNA"/>
</dbReference>
<organism evidence="3 4">
    <name type="scientific">Nannocystis pusilla</name>
    <dbReference type="NCBI Taxonomy" id="889268"/>
    <lineage>
        <taxon>Bacteria</taxon>
        <taxon>Pseudomonadati</taxon>
        <taxon>Myxococcota</taxon>
        <taxon>Polyangia</taxon>
        <taxon>Nannocystales</taxon>
        <taxon>Nannocystaceae</taxon>
        <taxon>Nannocystis</taxon>
    </lineage>
</organism>
<dbReference type="RefSeq" id="WP_224194315.1">
    <property type="nucleotide sequence ID" value="NZ_JAIRAU010000032.1"/>
</dbReference>
<evidence type="ECO:0000256" key="1">
    <source>
        <dbReference type="SAM" id="MobiDB-lite"/>
    </source>
</evidence>
<gene>
    <name evidence="3" type="ORF">K7C98_25240</name>
</gene>
<reference evidence="3" key="1">
    <citation type="submission" date="2021-08" db="EMBL/GenBank/DDBJ databases">
        <authorList>
            <person name="Stevens D.C."/>
        </authorList>
    </citation>
    <scope>NUCLEOTIDE SEQUENCE</scope>
    <source>
        <strain evidence="3">DSM 53165</strain>
    </source>
</reference>
<comment type="caution">
    <text evidence="3">The sequence shown here is derived from an EMBL/GenBank/DDBJ whole genome shotgun (WGS) entry which is preliminary data.</text>
</comment>
<name>A0ABS7TWZ9_9BACT</name>
<feature type="compositionally biased region" description="Acidic residues" evidence="1">
    <location>
        <begin position="44"/>
        <end position="53"/>
    </location>
</feature>
<feature type="signal peptide" evidence="2">
    <location>
        <begin position="1"/>
        <end position="19"/>
    </location>
</feature>
<dbReference type="Proteomes" id="UP001139031">
    <property type="component" value="Unassembled WGS sequence"/>
</dbReference>
<evidence type="ECO:0000313" key="4">
    <source>
        <dbReference type="Proteomes" id="UP001139031"/>
    </source>
</evidence>
<accession>A0ABS7TWZ9</accession>
<protein>
    <recommendedName>
        <fullName evidence="5">Lipoprotein</fullName>
    </recommendedName>
</protein>
<proteinExistence type="predicted"/>